<proteinExistence type="predicted"/>
<keyword evidence="3" id="KW-1185">Reference proteome</keyword>
<name>A0A369TD70_9PROT</name>
<evidence type="ECO:0000313" key="3">
    <source>
        <dbReference type="Proteomes" id="UP000253941"/>
    </source>
</evidence>
<evidence type="ECO:0000256" key="1">
    <source>
        <dbReference type="SAM" id="MobiDB-lite"/>
    </source>
</evidence>
<organism evidence="2 3">
    <name type="scientific">Ferruginivarius sediminum</name>
    <dbReference type="NCBI Taxonomy" id="2661937"/>
    <lineage>
        <taxon>Bacteria</taxon>
        <taxon>Pseudomonadati</taxon>
        <taxon>Pseudomonadota</taxon>
        <taxon>Alphaproteobacteria</taxon>
        <taxon>Rhodospirillales</taxon>
        <taxon>Rhodospirillaceae</taxon>
        <taxon>Ferruginivarius</taxon>
    </lineage>
</organism>
<accession>A0A369TD70</accession>
<dbReference type="EMBL" id="QPMH01000019">
    <property type="protein sequence ID" value="RDD60866.1"/>
    <property type="molecule type" value="Genomic_DNA"/>
</dbReference>
<dbReference type="RefSeq" id="WP_114583262.1">
    <property type="nucleotide sequence ID" value="NZ_QPMH01000019.1"/>
</dbReference>
<gene>
    <name evidence="2" type="ORF">DRB17_16175</name>
</gene>
<protein>
    <submittedName>
        <fullName evidence="2">Uncharacterized protein</fullName>
    </submittedName>
</protein>
<feature type="region of interest" description="Disordered" evidence="1">
    <location>
        <begin position="64"/>
        <end position="114"/>
    </location>
</feature>
<comment type="caution">
    <text evidence="2">The sequence shown here is derived from an EMBL/GenBank/DDBJ whole genome shotgun (WGS) entry which is preliminary data.</text>
</comment>
<dbReference type="Proteomes" id="UP000253941">
    <property type="component" value="Unassembled WGS sequence"/>
</dbReference>
<sequence>MADEMDEHQQRDVAAQKILEAMQQAIDEGVSPDVVKLVTLSAAVTNFVNDYGEEAAASIIETLPEKVRNGAFSQPGRDGGEQGTGTDGASSDGKPPTRSSEILTGYARGRQRRL</sequence>
<evidence type="ECO:0000313" key="2">
    <source>
        <dbReference type="EMBL" id="RDD60866.1"/>
    </source>
</evidence>
<dbReference type="AlphaFoldDB" id="A0A369TD70"/>
<reference evidence="2 3" key="1">
    <citation type="submission" date="2018-07" db="EMBL/GenBank/DDBJ databases">
        <title>Venubactetium sediminum gen. nov., sp. nov., isolated from a marine solar saltern.</title>
        <authorList>
            <person name="Wang S."/>
        </authorList>
    </citation>
    <scope>NUCLEOTIDE SEQUENCE [LARGE SCALE GENOMIC DNA]</scope>
    <source>
        <strain evidence="2 3">WD2A32</strain>
    </source>
</reference>